<evidence type="ECO:0000313" key="2">
    <source>
        <dbReference type="Proteomes" id="UP000076154"/>
    </source>
</evidence>
<keyword evidence="2" id="KW-1185">Reference proteome</keyword>
<dbReference type="InParanoid" id="A0A369KAT4"/>
<proteinExistence type="predicted"/>
<gene>
    <name evidence="1" type="ORF">Hypma_005966</name>
</gene>
<reference evidence="1" key="1">
    <citation type="submission" date="2018-04" db="EMBL/GenBank/DDBJ databases">
        <title>Whole genome sequencing of Hypsizygus marmoreus.</title>
        <authorList>
            <person name="Choi I.-G."/>
            <person name="Min B."/>
            <person name="Kim J.-G."/>
            <person name="Kim S."/>
            <person name="Oh Y.-L."/>
            <person name="Kong W.-S."/>
            <person name="Park H."/>
            <person name="Jeong J."/>
            <person name="Song E.-S."/>
        </authorList>
    </citation>
    <scope>NUCLEOTIDE SEQUENCE [LARGE SCALE GENOMIC DNA]</scope>
    <source>
        <strain evidence="1">51987-8</strain>
    </source>
</reference>
<dbReference type="Proteomes" id="UP000076154">
    <property type="component" value="Unassembled WGS sequence"/>
</dbReference>
<sequence>MIILLGPSSCSLQQPQVTVKGTGSSAGNTPKMQESVLSTGSDVVGAQVRAPTVVVSTLRVIAQKLNSSSYLLSVNRFLPQRPPYALHLHMPPSPDFHA</sequence>
<organism evidence="1 2">
    <name type="scientific">Hypsizygus marmoreus</name>
    <name type="common">White beech mushroom</name>
    <name type="synonym">Agaricus marmoreus</name>
    <dbReference type="NCBI Taxonomy" id="39966"/>
    <lineage>
        <taxon>Eukaryota</taxon>
        <taxon>Fungi</taxon>
        <taxon>Dikarya</taxon>
        <taxon>Basidiomycota</taxon>
        <taxon>Agaricomycotina</taxon>
        <taxon>Agaricomycetes</taxon>
        <taxon>Agaricomycetidae</taxon>
        <taxon>Agaricales</taxon>
        <taxon>Tricholomatineae</taxon>
        <taxon>Lyophyllaceae</taxon>
        <taxon>Hypsizygus</taxon>
    </lineage>
</organism>
<name>A0A369KAT4_HYPMA</name>
<comment type="caution">
    <text evidence="1">The sequence shown here is derived from an EMBL/GenBank/DDBJ whole genome shotgun (WGS) entry which is preliminary data.</text>
</comment>
<dbReference type="AlphaFoldDB" id="A0A369KAT4"/>
<dbReference type="EMBL" id="LUEZ02000004">
    <property type="protein sequence ID" value="RDB30702.1"/>
    <property type="molecule type" value="Genomic_DNA"/>
</dbReference>
<accession>A0A369KAT4</accession>
<evidence type="ECO:0000313" key="1">
    <source>
        <dbReference type="EMBL" id="RDB30702.1"/>
    </source>
</evidence>
<protein>
    <submittedName>
        <fullName evidence="1">Uncharacterized protein</fullName>
    </submittedName>
</protein>